<keyword evidence="5" id="KW-0067">ATP-binding</keyword>
<evidence type="ECO:0000259" key="6">
    <source>
        <dbReference type="Pfam" id="PF00294"/>
    </source>
</evidence>
<dbReference type="InterPro" id="IPR029056">
    <property type="entry name" value="Ribokinase-like"/>
</dbReference>
<feature type="domain" description="Carbohydrate kinase PfkB" evidence="6">
    <location>
        <begin position="3"/>
        <end position="307"/>
    </location>
</feature>
<proteinExistence type="inferred from homology"/>
<evidence type="ECO:0000313" key="8">
    <source>
        <dbReference type="Proteomes" id="UP001649230"/>
    </source>
</evidence>
<keyword evidence="8" id="KW-1185">Reference proteome</keyword>
<dbReference type="SUPFAM" id="SSF53613">
    <property type="entry name" value="Ribokinase-like"/>
    <property type="match status" value="1"/>
</dbReference>
<evidence type="ECO:0000256" key="2">
    <source>
        <dbReference type="ARBA" id="ARBA00022679"/>
    </source>
</evidence>
<dbReference type="InterPro" id="IPR050306">
    <property type="entry name" value="PfkB_Carbo_kinase"/>
</dbReference>
<organism evidence="7 8">
    <name type="scientific">Paenibacillus hexagrammi</name>
    <dbReference type="NCBI Taxonomy" id="2908839"/>
    <lineage>
        <taxon>Bacteria</taxon>
        <taxon>Bacillati</taxon>
        <taxon>Bacillota</taxon>
        <taxon>Bacilli</taxon>
        <taxon>Bacillales</taxon>
        <taxon>Paenibacillaceae</taxon>
        <taxon>Paenibacillus</taxon>
    </lineage>
</organism>
<evidence type="ECO:0000256" key="3">
    <source>
        <dbReference type="ARBA" id="ARBA00022741"/>
    </source>
</evidence>
<dbReference type="Proteomes" id="UP001649230">
    <property type="component" value="Chromosome"/>
</dbReference>
<keyword evidence="4 7" id="KW-0418">Kinase</keyword>
<comment type="similarity">
    <text evidence="1">Belongs to the carbohydrate kinase PfkB family.</text>
</comment>
<protein>
    <submittedName>
        <fullName evidence="7">Carbohydrate kinase</fullName>
    </submittedName>
</protein>
<keyword evidence="3" id="KW-0547">Nucleotide-binding</keyword>
<dbReference type="RefSeq" id="WP_235118737.1">
    <property type="nucleotide sequence ID" value="NZ_CP090978.1"/>
</dbReference>
<accession>A0ABY3SEH4</accession>
<dbReference type="PROSITE" id="PS00584">
    <property type="entry name" value="PFKB_KINASES_2"/>
    <property type="match status" value="1"/>
</dbReference>
<dbReference type="EMBL" id="CP090978">
    <property type="protein sequence ID" value="UJF32393.1"/>
    <property type="molecule type" value="Genomic_DNA"/>
</dbReference>
<dbReference type="PANTHER" id="PTHR43085:SF1">
    <property type="entry name" value="PSEUDOURIDINE KINASE-RELATED"/>
    <property type="match status" value="1"/>
</dbReference>
<dbReference type="InterPro" id="IPR002173">
    <property type="entry name" value="Carboh/pur_kinase_PfkB_CS"/>
</dbReference>
<evidence type="ECO:0000256" key="5">
    <source>
        <dbReference type="ARBA" id="ARBA00022840"/>
    </source>
</evidence>
<evidence type="ECO:0000256" key="1">
    <source>
        <dbReference type="ARBA" id="ARBA00010688"/>
    </source>
</evidence>
<name>A0ABY3SEH4_9BACL</name>
<dbReference type="Gene3D" id="3.40.1190.20">
    <property type="match status" value="1"/>
</dbReference>
<sequence length="318" mass="34271">MEAVAIGELLIDFTPEGRGDGKEGHVAFLRNPGGAPANVMAALTKWGIQTAMIAKIGDDPLGHYLKGVLQEAGVNTDGVVLTQEAPTTLAFVHLDKTGDRSFHFYRNPGADCLLRPEEINRDQITRARIFHYGSISKTHEPAASATRYAVRTAKESGALISYDPNLRLPLWESETCAKQTLLEGFSDADILKLSEEELLFLTGINDPIEGTKYIYDTYGTRLILITLGALGSFYRYGTLFGIHPGFQVEVVDTTGAGDAFLAGVLFCVLEKGGIDGWSKGELERLLSFANASGALTTCSKGAIPALPSVTAIRNLTME</sequence>
<evidence type="ECO:0000256" key="4">
    <source>
        <dbReference type="ARBA" id="ARBA00022777"/>
    </source>
</evidence>
<dbReference type="InterPro" id="IPR011611">
    <property type="entry name" value="PfkB_dom"/>
</dbReference>
<reference evidence="7 8" key="1">
    <citation type="journal article" date="2024" name="Int. J. Syst. Evol. Microbiol.">
        <title>Paenibacillus hexagrammi sp. nov., a novel bacterium isolated from the gut content of Hexagrammos agrammus.</title>
        <authorList>
            <person name="Jung H.K."/>
            <person name="Kim D.G."/>
            <person name="Zin H."/>
            <person name="Park J."/>
            <person name="Jung H."/>
            <person name="Kim Y.O."/>
            <person name="Kong H.J."/>
            <person name="Kim J.W."/>
            <person name="Kim Y.S."/>
        </authorList>
    </citation>
    <scope>NUCLEOTIDE SEQUENCE [LARGE SCALE GENOMIC DNA]</scope>
    <source>
        <strain evidence="7 8">YPD9-1</strain>
    </source>
</reference>
<dbReference type="PANTHER" id="PTHR43085">
    <property type="entry name" value="HEXOKINASE FAMILY MEMBER"/>
    <property type="match status" value="1"/>
</dbReference>
<gene>
    <name evidence="7" type="ORF">L0M14_22240</name>
</gene>
<dbReference type="Pfam" id="PF00294">
    <property type="entry name" value="PfkB"/>
    <property type="match status" value="1"/>
</dbReference>
<keyword evidence="2" id="KW-0808">Transferase</keyword>
<dbReference type="CDD" id="cd01167">
    <property type="entry name" value="bac_FRK"/>
    <property type="match status" value="1"/>
</dbReference>
<evidence type="ECO:0000313" key="7">
    <source>
        <dbReference type="EMBL" id="UJF32393.1"/>
    </source>
</evidence>
<dbReference type="GO" id="GO:0016301">
    <property type="term" value="F:kinase activity"/>
    <property type="evidence" value="ECO:0007669"/>
    <property type="project" value="UniProtKB-KW"/>
</dbReference>